<dbReference type="PANTHER" id="PTHR43030">
    <property type="entry name" value="PHOSPHOENOLPYRUVATE SYNTHASE"/>
    <property type="match status" value="1"/>
</dbReference>
<dbReference type="InterPro" id="IPR006319">
    <property type="entry name" value="PEP_synth"/>
</dbReference>
<dbReference type="AlphaFoldDB" id="A0A2M8FAJ0"/>
<feature type="domain" description="PEP-utilising enzyme mobile" evidence="4">
    <location>
        <begin position="291"/>
        <end position="362"/>
    </location>
</feature>
<dbReference type="InterPro" id="IPR008279">
    <property type="entry name" value="PEP-util_enz_mobile_dom"/>
</dbReference>
<evidence type="ECO:0000256" key="2">
    <source>
        <dbReference type="ARBA" id="ARBA00022741"/>
    </source>
</evidence>
<gene>
    <name evidence="5" type="ORF">CO030_01205</name>
</gene>
<evidence type="ECO:0000259" key="4">
    <source>
        <dbReference type="Pfam" id="PF00391"/>
    </source>
</evidence>
<dbReference type="PANTHER" id="PTHR43030:SF1">
    <property type="entry name" value="PHOSPHOENOLPYRUVATE SYNTHASE"/>
    <property type="match status" value="1"/>
</dbReference>
<dbReference type="Proteomes" id="UP000231456">
    <property type="component" value="Unassembled WGS sequence"/>
</dbReference>
<dbReference type="Pfam" id="PF00391">
    <property type="entry name" value="PEP-utilizers"/>
    <property type="match status" value="1"/>
</dbReference>
<evidence type="ECO:0000256" key="3">
    <source>
        <dbReference type="ARBA" id="ARBA00022840"/>
    </source>
</evidence>
<proteinExistence type="inferred from homology"/>
<evidence type="ECO:0000256" key="1">
    <source>
        <dbReference type="ARBA" id="ARBA00007837"/>
    </source>
</evidence>
<keyword evidence="2" id="KW-0547">Nucleotide-binding</keyword>
<comment type="caution">
    <text evidence="5">The sequence shown here is derived from an EMBL/GenBank/DDBJ whole genome shotgun (WGS) entry which is preliminary data.</text>
</comment>
<dbReference type="Gene3D" id="3.50.30.10">
    <property type="entry name" value="Phosphohistidine domain"/>
    <property type="match status" value="1"/>
</dbReference>
<dbReference type="GO" id="GO:0005524">
    <property type="term" value="F:ATP binding"/>
    <property type="evidence" value="ECO:0007669"/>
    <property type="project" value="UniProtKB-KW"/>
</dbReference>
<protein>
    <recommendedName>
        <fullName evidence="4">PEP-utilising enzyme mobile domain-containing protein</fullName>
    </recommendedName>
</protein>
<name>A0A2M8FAJ0_9BACT</name>
<dbReference type="SUPFAM" id="SSF52009">
    <property type="entry name" value="Phosphohistidine domain"/>
    <property type="match status" value="1"/>
</dbReference>
<dbReference type="EMBL" id="PFRH01000046">
    <property type="protein sequence ID" value="PJC52736.1"/>
    <property type="molecule type" value="Genomic_DNA"/>
</dbReference>
<keyword evidence="3" id="KW-0067">ATP-binding</keyword>
<sequence>MDLAELYQKQISLSEWFADIDHEATDAFREEDNWKRKRMEELAEIIPFPFDKPTSFQATEVVEMKDAFNIYFEAHKNELCALRLIPKKEGLPKLRMRGMTVADVVSNWLPQQDIDEEYYQADFVPHPSDHIWSTIFISNGHGAIGEVIAGSHNQLTQGFHDDGKPIVFRYEYTTDEVTTNPATPEVYEHIKEIISFLRIDTEEKRKEIEEKFHVSFLNGYLPGYFETVKSTVHGTWFIDWNRVLGDLYKDFWPEPFTQGTAEHLTGTVGSPGSATGTARIIHPDAISSAQFEEGDILLCLMTSPDYVPLMKHAGAVITQEGGILSHAAIVSREMKLPCVVGVKDIFEHVKDGDRVEVDAEKGIVRKL</sequence>
<dbReference type="GO" id="GO:0008986">
    <property type="term" value="F:pyruvate, water dikinase activity"/>
    <property type="evidence" value="ECO:0007669"/>
    <property type="project" value="InterPro"/>
</dbReference>
<comment type="similarity">
    <text evidence="1">Belongs to the PEP-utilizing enzyme family.</text>
</comment>
<evidence type="ECO:0000313" key="5">
    <source>
        <dbReference type="EMBL" id="PJC52736.1"/>
    </source>
</evidence>
<evidence type="ECO:0000313" key="6">
    <source>
        <dbReference type="Proteomes" id="UP000231456"/>
    </source>
</evidence>
<organism evidence="5 6">
    <name type="scientific">Candidatus Magasanikbacteria bacterium CG_4_9_14_0_2_um_filter_42_11</name>
    <dbReference type="NCBI Taxonomy" id="1974643"/>
    <lineage>
        <taxon>Bacteria</taxon>
        <taxon>Candidatus Magasanikiibacteriota</taxon>
    </lineage>
</organism>
<reference evidence="6" key="1">
    <citation type="submission" date="2017-09" db="EMBL/GenBank/DDBJ databases">
        <title>Depth-based differentiation of microbial function through sediment-hosted aquifers and enrichment of novel symbionts in the deep terrestrial subsurface.</title>
        <authorList>
            <person name="Probst A.J."/>
            <person name="Ladd B."/>
            <person name="Jarett J.K."/>
            <person name="Geller-Mcgrath D.E."/>
            <person name="Sieber C.M.K."/>
            <person name="Emerson J.B."/>
            <person name="Anantharaman K."/>
            <person name="Thomas B.C."/>
            <person name="Malmstrom R."/>
            <person name="Stieglmeier M."/>
            <person name="Klingl A."/>
            <person name="Woyke T."/>
            <person name="Ryan C.M."/>
            <person name="Banfield J.F."/>
        </authorList>
    </citation>
    <scope>NUCLEOTIDE SEQUENCE [LARGE SCALE GENOMIC DNA]</scope>
</reference>
<accession>A0A2M8FAJ0</accession>
<dbReference type="InterPro" id="IPR036637">
    <property type="entry name" value="Phosphohistidine_dom_sf"/>
</dbReference>